<accession>A0ABV8I9K9</accession>
<organism evidence="1 2">
    <name type="scientific">Planomonospora corallina</name>
    <dbReference type="NCBI Taxonomy" id="1806052"/>
    <lineage>
        <taxon>Bacteria</taxon>
        <taxon>Bacillati</taxon>
        <taxon>Actinomycetota</taxon>
        <taxon>Actinomycetes</taxon>
        <taxon>Streptosporangiales</taxon>
        <taxon>Streptosporangiaceae</taxon>
        <taxon>Planomonospora</taxon>
    </lineage>
</organism>
<proteinExistence type="predicted"/>
<name>A0ABV8I9K9_9ACTN</name>
<keyword evidence="2" id="KW-1185">Reference proteome</keyword>
<evidence type="ECO:0000313" key="1">
    <source>
        <dbReference type="EMBL" id="MFC4060888.1"/>
    </source>
</evidence>
<comment type="caution">
    <text evidence="1">The sequence shown here is derived from an EMBL/GenBank/DDBJ whole genome shotgun (WGS) entry which is preliminary data.</text>
</comment>
<evidence type="ECO:0000313" key="2">
    <source>
        <dbReference type="Proteomes" id="UP001595850"/>
    </source>
</evidence>
<dbReference type="RefSeq" id="WP_377290559.1">
    <property type="nucleotide sequence ID" value="NZ_JBHSBM010000024.1"/>
</dbReference>
<gene>
    <name evidence="1" type="ORF">ACFOWE_21505</name>
</gene>
<protein>
    <submittedName>
        <fullName evidence="1">Uncharacterized protein</fullName>
    </submittedName>
</protein>
<dbReference type="Proteomes" id="UP001595850">
    <property type="component" value="Unassembled WGS sequence"/>
</dbReference>
<dbReference type="EMBL" id="JBHSBM010000024">
    <property type="protein sequence ID" value="MFC4060888.1"/>
    <property type="molecule type" value="Genomic_DNA"/>
</dbReference>
<sequence length="88" mass="10008">MQFVHLLRLGWELRGLGVSTSLVLPATGRPVLELMPAGRARVRVMAVRRGRDWVFTWRPWWARPWRRGECVWAGADNAADVIVSTVIA</sequence>
<reference evidence="2" key="1">
    <citation type="journal article" date="2019" name="Int. J. Syst. Evol. Microbiol.">
        <title>The Global Catalogue of Microorganisms (GCM) 10K type strain sequencing project: providing services to taxonomists for standard genome sequencing and annotation.</title>
        <authorList>
            <consortium name="The Broad Institute Genomics Platform"/>
            <consortium name="The Broad Institute Genome Sequencing Center for Infectious Disease"/>
            <person name="Wu L."/>
            <person name="Ma J."/>
        </authorList>
    </citation>
    <scope>NUCLEOTIDE SEQUENCE [LARGE SCALE GENOMIC DNA]</scope>
    <source>
        <strain evidence="2">TBRC 4489</strain>
    </source>
</reference>